<evidence type="ECO:0000313" key="1">
    <source>
        <dbReference type="EMBL" id="BAU00851.1"/>
    </source>
</evidence>
<proteinExistence type="predicted"/>
<dbReference type="EMBL" id="AP015043">
    <property type="protein sequence ID" value="BAU00851.1"/>
    <property type="molecule type" value="Genomic_DNA"/>
</dbReference>
<dbReference type="AlphaFoldDB" id="A0A0S3T7C8"/>
<gene>
    <name evidence="1" type="primary">Vigan.10G248600</name>
    <name evidence="1" type="ORF">VIGAN_10248600</name>
</gene>
<protein>
    <submittedName>
        <fullName evidence="1">Uncharacterized protein</fullName>
    </submittedName>
</protein>
<accession>A0A0S3T7C8</accession>
<name>A0A0S3T7C8_PHAAN</name>
<organism evidence="1 2">
    <name type="scientific">Vigna angularis var. angularis</name>
    <dbReference type="NCBI Taxonomy" id="157739"/>
    <lineage>
        <taxon>Eukaryota</taxon>
        <taxon>Viridiplantae</taxon>
        <taxon>Streptophyta</taxon>
        <taxon>Embryophyta</taxon>
        <taxon>Tracheophyta</taxon>
        <taxon>Spermatophyta</taxon>
        <taxon>Magnoliopsida</taxon>
        <taxon>eudicotyledons</taxon>
        <taxon>Gunneridae</taxon>
        <taxon>Pentapetalae</taxon>
        <taxon>rosids</taxon>
        <taxon>fabids</taxon>
        <taxon>Fabales</taxon>
        <taxon>Fabaceae</taxon>
        <taxon>Papilionoideae</taxon>
        <taxon>50 kb inversion clade</taxon>
        <taxon>NPAAA clade</taxon>
        <taxon>indigoferoid/millettioid clade</taxon>
        <taxon>Phaseoleae</taxon>
        <taxon>Vigna</taxon>
    </lineage>
</organism>
<reference evidence="1 2" key="1">
    <citation type="journal article" date="2015" name="Sci. Rep.">
        <title>The power of single molecule real-time sequencing technology in the de novo assembly of a eukaryotic genome.</title>
        <authorList>
            <person name="Sakai H."/>
            <person name="Naito K."/>
            <person name="Ogiso-Tanaka E."/>
            <person name="Takahashi Y."/>
            <person name="Iseki K."/>
            <person name="Muto C."/>
            <person name="Satou K."/>
            <person name="Teruya K."/>
            <person name="Shiroma A."/>
            <person name="Shimoji M."/>
            <person name="Hirano T."/>
            <person name="Itoh T."/>
            <person name="Kaga A."/>
            <person name="Tomooka N."/>
        </authorList>
    </citation>
    <scope>NUCLEOTIDE SEQUENCE [LARGE SCALE GENOMIC DNA]</scope>
    <source>
        <strain evidence="2">cv. Shumari</strain>
    </source>
</reference>
<sequence>MWLVERREVLGSMPAEELLAEVLPVEGWLVGEWQEVVKMEGERPGVEWPGRGCRWWRGRRRRTDRWGCGSRWWRLSRRRRRLKRRRRGLSGRRRGLEGRWGGLGSGGGGRRRRGGWGGGWSLASNAGNYGAYQGNEENQMLLHVLNLYGEPAEVVAV</sequence>
<keyword evidence="2" id="KW-1185">Reference proteome</keyword>
<dbReference type="Proteomes" id="UP000291084">
    <property type="component" value="Chromosome 10"/>
</dbReference>
<evidence type="ECO:0000313" key="2">
    <source>
        <dbReference type="Proteomes" id="UP000291084"/>
    </source>
</evidence>